<proteinExistence type="predicted"/>
<organism evidence="1 2">
    <name type="scientific">Salinicoccus halodurans</name>
    <dbReference type="NCBI Taxonomy" id="407035"/>
    <lineage>
        <taxon>Bacteria</taxon>
        <taxon>Bacillati</taxon>
        <taxon>Bacillota</taxon>
        <taxon>Bacilli</taxon>
        <taxon>Bacillales</taxon>
        <taxon>Staphylococcaceae</taxon>
        <taxon>Salinicoccus</taxon>
    </lineage>
</organism>
<dbReference type="AlphaFoldDB" id="A0AA94KXR3"/>
<evidence type="ECO:0000313" key="1">
    <source>
        <dbReference type="EMBL" id="SFK95703.1"/>
    </source>
</evidence>
<accession>A0AA94KXR3</accession>
<evidence type="ECO:0000313" key="2">
    <source>
        <dbReference type="Proteomes" id="UP000183090"/>
    </source>
</evidence>
<name>A0AA94KXR3_9STAP</name>
<gene>
    <name evidence="1" type="ORF">SAMN05216235_2773</name>
</gene>
<dbReference type="Pfam" id="PF07751">
    <property type="entry name" value="Abi_2"/>
    <property type="match status" value="1"/>
</dbReference>
<protein>
    <submittedName>
        <fullName evidence="1">Abortive infection bacteriophage resistance protein</fullName>
    </submittedName>
</protein>
<reference evidence="1 2" key="1">
    <citation type="submission" date="2016-10" db="EMBL/GenBank/DDBJ databases">
        <authorList>
            <person name="Varghese N."/>
            <person name="Submissions S."/>
        </authorList>
    </citation>
    <scope>NUCLEOTIDE SEQUENCE [LARGE SCALE GENOMIC DNA]</scope>
    <source>
        <strain evidence="1 2">CGMCC 1.6501</strain>
    </source>
</reference>
<dbReference type="Proteomes" id="UP000183090">
    <property type="component" value="Unassembled WGS sequence"/>
</dbReference>
<dbReference type="EMBL" id="FOTB01000006">
    <property type="protein sequence ID" value="SFK95703.1"/>
    <property type="molecule type" value="Genomic_DNA"/>
</dbReference>
<dbReference type="InterPro" id="IPR011664">
    <property type="entry name" value="Abi_system_AbiD/AbiF-like"/>
</dbReference>
<sequence>MPARSLVRSSLIYLRGLRFFMSELDEVPFYDYPTLLERIINKNIIVDDEDHAISELKNHSYYSLINGYKNYFLEVDTTDTMVDNTTFNDFTSTYYLYSDISSLIFKYILYIEKSLRSRLSHIVAREFGVYSSEYLDRNNYKDYQYLRYRTLRDIQEVIDTCKSNSLTHYFKENKKNIPPWIVVQDISFYTVISWSNILPKHLKSELFKDFFENSNLYEWFQEKYFHHSFHFLREYRNLAAHGKRDFKEKINNKLQEESSVHFFGSTLLKKEDLDKNRGLQDLLAAINLILKYTQDIELIHKFLSEFILVIIPYVDEKDYSPTQLINQKSVYQILGLPEDIMDRIALYIQYRTM</sequence>
<comment type="caution">
    <text evidence="1">The sequence shown here is derived from an EMBL/GenBank/DDBJ whole genome shotgun (WGS) entry which is preliminary data.</text>
</comment>